<feature type="domain" description="C2" evidence="11">
    <location>
        <begin position="497"/>
        <end position="666"/>
    </location>
</feature>
<dbReference type="Gene3D" id="1.10.510.10">
    <property type="entry name" value="Transferase(Phosphotransferase) domain 1"/>
    <property type="match status" value="1"/>
</dbReference>
<evidence type="ECO:0000313" key="15">
    <source>
        <dbReference type="Proteomes" id="UP000566819"/>
    </source>
</evidence>
<feature type="compositionally biased region" description="Low complexity" evidence="10">
    <location>
        <begin position="247"/>
        <end position="272"/>
    </location>
</feature>
<protein>
    <recommendedName>
        <fullName evidence="1">non-specific serine/threonine protein kinase</fullName>
        <ecNumber evidence="1">2.7.11.1</ecNumber>
    </recommendedName>
</protein>
<evidence type="ECO:0000256" key="8">
    <source>
        <dbReference type="ARBA" id="ARBA00047899"/>
    </source>
</evidence>
<feature type="region of interest" description="Disordered" evidence="10">
    <location>
        <begin position="246"/>
        <end position="319"/>
    </location>
</feature>
<dbReference type="EC" id="2.7.11.1" evidence="1"/>
<dbReference type="SMART" id="SM00220">
    <property type="entry name" value="S_TKc"/>
    <property type="match status" value="1"/>
</dbReference>
<evidence type="ECO:0000256" key="5">
    <source>
        <dbReference type="ARBA" id="ARBA00022741"/>
    </source>
</evidence>
<keyword evidence="2" id="KW-0723">Serine/threonine-protein kinase</keyword>
<evidence type="ECO:0000313" key="14">
    <source>
        <dbReference type="EMBL" id="KAF4628032.1"/>
    </source>
</evidence>
<dbReference type="Gene3D" id="3.30.200.20">
    <property type="entry name" value="Phosphorylase Kinase, domain 1"/>
    <property type="match status" value="1"/>
</dbReference>
<keyword evidence="7" id="KW-0067">ATP-binding</keyword>
<evidence type="ECO:0000256" key="7">
    <source>
        <dbReference type="ARBA" id="ARBA00022840"/>
    </source>
</evidence>
<name>A0A8H4VZI2_9HELO</name>
<dbReference type="InterPro" id="IPR008271">
    <property type="entry name" value="Ser/Thr_kinase_AS"/>
</dbReference>
<evidence type="ECO:0000256" key="9">
    <source>
        <dbReference type="ARBA" id="ARBA00048679"/>
    </source>
</evidence>
<keyword evidence="15" id="KW-1185">Reference proteome</keyword>
<feature type="region of interest" description="Disordered" evidence="10">
    <location>
        <begin position="556"/>
        <end position="594"/>
    </location>
</feature>
<dbReference type="FunFam" id="1.10.510.10:FF:000008">
    <property type="entry name" value="Non-specific serine/threonine protein kinase"/>
    <property type="match status" value="1"/>
</dbReference>
<dbReference type="InterPro" id="IPR035892">
    <property type="entry name" value="C2_domain_sf"/>
</dbReference>
<keyword evidence="6" id="KW-0418">Kinase</keyword>
<keyword evidence="3" id="KW-0597">Phosphoprotein</keyword>
<evidence type="ECO:0000256" key="4">
    <source>
        <dbReference type="ARBA" id="ARBA00022679"/>
    </source>
</evidence>
<dbReference type="EMBL" id="JAAMPI010000871">
    <property type="protein sequence ID" value="KAF4628032.1"/>
    <property type="molecule type" value="Genomic_DNA"/>
</dbReference>
<dbReference type="AlphaFoldDB" id="A0A8H4VZI2"/>
<organism evidence="14 15">
    <name type="scientific">Cudoniella acicularis</name>
    <dbReference type="NCBI Taxonomy" id="354080"/>
    <lineage>
        <taxon>Eukaryota</taxon>
        <taxon>Fungi</taxon>
        <taxon>Dikarya</taxon>
        <taxon>Ascomycota</taxon>
        <taxon>Pezizomycotina</taxon>
        <taxon>Leotiomycetes</taxon>
        <taxon>Helotiales</taxon>
        <taxon>Tricladiaceae</taxon>
        <taxon>Cudoniella</taxon>
    </lineage>
</organism>
<dbReference type="InterPro" id="IPR000961">
    <property type="entry name" value="AGC-kinase_C"/>
</dbReference>
<evidence type="ECO:0000259" key="11">
    <source>
        <dbReference type="PROSITE" id="PS50004"/>
    </source>
</evidence>
<dbReference type="PROSITE" id="PS00108">
    <property type="entry name" value="PROTEIN_KINASE_ST"/>
    <property type="match status" value="1"/>
</dbReference>
<dbReference type="InterPro" id="IPR017892">
    <property type="entry name" value="Pkinase_C"/>
</dbReference>
<dbReference type="Pfam" id="PF00433">
    <property type="entry name" value="Pkinase_C"/>
    <property type="match status" value="1"/>
</dbReference>
<accession>A0A8H4VZI2</accession>
<dbReference type="GO" id="GO:0004674">
    <property type="term" value="F:protein serine/threonine kinase activity"/>
    <property type="evidence" value="ECO:0007669"/>
    <property type="project" value="UniProtKB-KW"/>
</dbReference>
<evidence type="ECO:0000256" key="2">
    <source>
        <dbReference type="ARBA" id="ARBA00022527"/>
    </source>
</evidence>
<feature type="domain" description="Protein kinase" evidence="12">
    <location>
        <begin position="678"/>
        <end position="939"/>
    </location>
</feature>
<dbReference type="Pfam" id="PF00069">
    <property type="entry name" value="Pkinase"/>
    <property type="match status" value="1"/>
</dbReference>
<sequence>MFRSKPKWENPQLSMGQHYCNIPVRLDRRPYLCWEAIGPAQALWRDVLQTEVDQCLNKSGQIFPKPVGKSMYMIGRNEKGARPIIIFCGEKHWREVAMKTVQDSGLLDKYPGVITGARDLPPEAGNDFQELPTDQGVEWSPHEVLYVPSERSCGVQIFVQAKGGIQQPEVHLRKATGGGIIRCGEKYYYLTAAHAFGDKTTFKGYARLQQQTLSCDGDFKFGVEVDYDTDREEEDIDDDECLMEMVSEGSATSTSGESDTTTSLELSSPDTLQLTSPLHPRPGDVQLGSQQDSNESVNRLSAQFEETGQATSPSGSSEKKLHYKVLGDRSTFTGTTDLDFALIHIETPHPFTFNEIQWQVGSKTKIIHPESIAQEPKNANIIAVTGSAGVLEGHLSGTPSFWNDPHSLASRQFWTVRLAGRLSNGDCGSWVIDAETGDLYGHIVAGSPSNGVAYIMPTCQIQDYFENSAEYWTFELPTRLNSALTLKELYSTEATQSPGALEGNEQSSSTEWTGVPGPQPKGTLTVKITEARGLQKSRDPYVVAVFQKSELVSKSHLSEDGNENEEIPVIQSRSESASGRPMAIPMKNRQSNSTSQFDYRDFKIQGRKPTANPKWNAEAVFDVVGSDPRINITIYDRISTSGETLGHIDLEANLSENNTSPINAWFPLRGRNNSDTGTGEIYLIGKGTLGQVYQVKKKDTNRIYAMKVIQKKVIVQKKQVANAVTERNILVRTTITDSPFIVGLKFSFQTPTDLYLITNFMSGGDLFWHLQKEGKFDDKRAKFYIAELILALQHLHDHNIIYRDLKPENILLDANGHIGLCDFGLSKANLAKNATTKSFCGTTEYMAPETLLDEAGYTNLVDFWSLGVLIFEMCCGWSPFYAEDTQQMYKNIAFGKVRFPRDCLGIEGRNLVKGLLNRNPKHRLGATEGAEELKKHPFFADIDWEALAKKLVTPPFKPQLKPEIDTSNFDPEFTNASLNETSSLSARARALAAGSATTPPLSPGLQANFKGFTFVDESLMDEHMQTRIKDEYSDMDEDEEREQDLRHKFDINDKPHSDGMSDIVMTGTNEDSNTFTSGHFDI</sequence>
<evidence type="ECO:0000259" key="12">
    <source>
        <dbReference type="PROSITE" id="PS50011"/>
    </source>
</evidence>
<dbReference type="InterPro" id="IPR011009">
    <property type="entry name" value="Kinase-like_dom_sf"/>
</dbReference>
<evidence type="ECO:0000256" key="6">
    <source>
        <dbReference type="ARBA" id="ARBA00022777"/>
    </source>
</evidence>
<feature type="region of interest" description="Disordered" evidence="10">
    <location>
        <begin position="495"/>
        <end position="523"/>
    </location>
</feature>
<comment type="catalytic activity">
    <reaction evidence="9">
        <text>L-seryl-[protein] + ATP = O-phospho-L-seryl-[protein] + ADP + H(+)</text>
        <dbReference type="Rhea" id="RHEA:17989"/>
        <dbReference type="Rhea" id="RHEA-COMP:9863"/>
        <dbReference type="Rhea" id="RHEA-COMP:11604"/>
        <dbReference type="ChEBI" id="CHEBI:15378"/>
        <dbReference type="ChEBI" id="CHEBI:29999"/>
        <dbReference type="ChEBI" id="CHEBI:30616"/>
        <dbReference type="ChEBI" id="CHEBI:83421"/>
        <dbReference type="ChEBI" id="CHEBI:456216"/>
        <dbReference type="EC" id="2.7.11.1"/>
    </reaction>
</comment>
<dbReference type="PANTHER" id="PTHR24351">
    <property type="entry name" value="RIBOSOMAL PROTEIN S6 KINASE"/>
    <property type="match status" value="1"/>
</dbReference>
<dbReference type="SUPFAM" id="SSF49562">
    <property type="entry name" value="C2 domain (Calcium/lipid-binding domain, CaLB)"/>
    <property type="match status" value="1"/>
</dbReference>
<comment type="caution">
    <text evidence="14">The sequence shown here is derived from an EMBL/GenBank/DDBJ whole genome shotgun (WGS) entry which is preliminary data.</text>
</comment>
<dbReference type="Pfam" id="PF00168">
    <property type="entry name" value="C2"/>
    <property type="match status" value="2"/>
</dbReference>
<dbReference type="SUPFAM" id="SSF56112">
    <property type="entry name" value="Protein kinase-like (PK-like)"/>
    <property type="match status" value="1"/>
</dbReference>
<feature type="domain" description="AGC-kinase C-terminal" evidence="13">
    <location>
        <begin position="940"/>
        <end position="1024"/>
    </location>
</feature>
<dbReference type="SMART" id="SM00239">
    <property type="entry name" value="C2"/>
    <property type="match status" value="1"/>
</dbReference>
<dbReference type="SMART" id="SM00133">
    <property type="entry name" value="S_TK_X"/>
    <property type="match status" value="1"/>
</dbReference>
<keyword evidence="4" id="KW-0808">Transferase</keyword>
<dbReference type="Gene3D" id="2.60.40.150">
    <property type="entry name" value="C2 domain"/>
    <property type="match status" value="1"/>
</dbReference>
<dbReference type="Proteomes" id="UP000566819">
    <property type="component" value="Unassembled WGS sequence"/>
</dbReference>
<dbReference type="InterPro" id="IPR000719">
    <property type="entry name" value="Prot_kinase_dom"/>
</dbReference>
<evidence type="ECO:0000256" key="10">
    <source>
        <dbReference type="SAM" id="MobiDB-lite"/>
    </source>
</evidence>
<reference evidence="14 15" key="1">
    <citation type="submission" date="2020-03" db="EMBL/GenBank/DDBJ databases">
        <title>Draft Genome Sequence of Cudoniella acicularis.</title>
        <authorList>
            <person name="Buettner E."/>
            <person name="Kellner H."/>
        </authorList>
    </citation>
    <scope>NUCLEOTIDE SEQUENCE [LARGE SCALE GENOMIC DNA]</scope>
    <source>
        <strain evidence="14 15">DSM 108380</strain>
    </source>
</reference>
<evidence type="ECO:0000259" key="13">
    <source>
        <dbReference type="PROSITE" id="PS51285"/>
    </source>
</evidence>
<dbReference type="OrthoDB" id="63267at2759"/>
<feature type="compositionally biased region" description="Polar residues" evidence="10">
    <location>
        <begin position="287"/>
        <end position="316"/>
    </location>
</feature>
<dbReference type="PROSITE" id="PS51285">
    <property type="entry name" value="AGC_KINASE_CTER"/>
    <property type="match status" value="1"/>
</dbReference>
<comment type="catalytic activity">
    <reaction evidence="8">
        <text>L-threonyl-[protein] + ATP = O-phospho-L-threonyl-[protein] + ADP + H(+)</text>
        <dbReference type="Rhea" id="RHEA:46608"/>
        <dbReference type="Rhea" id="RHEA-COMP:11060"/>
        <dbReference type="Rhea" id="RHEA-COMP:11605"/>
        <dbReference type="ChEBI" id="CHEBI:15378"/>
        <dbReference type="ChEBI" id="CHEBI:30013"/>
        <dbReference type="ChEBI" id="CHEBI:30616"/>
        <dbReference type="ChEBI" id="CHEBI:61977"/>
        <dbReference type="ChEBI" id="CHEBI:456216"/>
        <dbReference type="EC" id="2.7.11.1"/>
    </reaction>
</comment>
<dbReference type="PROSITE" id="PS50004">
    <property type="entry name" value="C2"/>
    <property type="match status" value="1"/>
</dbReference>
<dbReference type="InterPro" id="IPR000008">
    <property type="entry name" value="C2_dom"/>
</dbReference>
<proteinExistence type="predicted"/>
<dbReference type="GO" id="GO:0005524">
    <property type="term" value="F:ATP binding"/>
    <property type="evidence" value="ECO:0007669"/>
    <property type="project" value="UniProtKB-KW"/>
</dbReference>
<feature type="compositionally biased region" description="Polar residues" evidence="10">
    <location>
        <begin position="495"/>
        <end position="512"/>
    </location>
</feature>
<keyword evidence="5" id="KW-0547">Nucleotide-binding</keyword>
<dbReference type="PROSITE" id="PS50011">
    <property type="entry name" value="PROTEIN_KINASE_DOM"/>
    <property type="match status" value="1"/>
</dbReference>
<evidence type="ECO:0000256" key="1">
    <source>
        <dbReference type="ARBA" id="ARBA00012513"/>
    </source>
</evidence>
<gene>
    <name evidence="14" type="ORF">G7Y89_g10122</name>
</gene>
<evidence type="ECO:0000256" key="3">
    <source>
        <dbReference type="ARBA" id="ARBA00022553"/>
    </source>
</evidence>